<keyword evidence="3" id="KW-1185">Reference proteome</keyword>
<feature type="region of interest" description="Disordered" evidence="1">
    <location>
        <begin position="78"/>
        <end position="158"/>
    </location>
</feature>
<evidence type="ECO:0000313" key="2">
    <source>
        <dbReference type="EMBL" id="GLQ34851.1"/>
    </source>
</evidence>
<gene>
    <name evidence="2" type="ORF">GCM10007939_11340</name>
</gene>
<proteinExistence type="predicted"/>
<accession>A0ABQ5VUJ4</accession>
<evidence type="ECO:0000256" key="1">
    <source>
        <dbReference type="SAM" id="MobiDB-lite"/>
    </source>
</evidence>
<protein>
    <submittedName>
        <fullName evidence="2">DUF4177 domain-containing protein</fullName>
    </submittedName>
</protein>
<dbReference type="RefSeq" id="WP_284376868.1">
    <property type="nucleotide sequence ID" value="NZ_BSNN01000002.1"/>
</dbReference>
<name>A0ABQ5VUJ4_9RHOB</name>
<dbReference type="EMBL" id="BSNN01000002">
    <property type="protein sequence ID" value="GLQ34851.1"/>
    <property type="molecule type" value="Genomic_DNA"/>
</dbReference>
<organism evidence="2 3">
    <name type="scientific">Amylibacter marinus</name>
    <dbReference type="NCBI Taxonomy" id="1475483"/>
    <lineage>
        <taxon>Bacteria</taxon>
        <taxon>Pseudomonadati</taxon>
        <taxon>Pseudomonadota</taxon>
        <taxon>Alphaproteobacteria</taxon>
        <taxon>Rhodobacterales</taxon>
        <taxon>Paracoccaceae</taxon>
        <taxon>Amylibacter</taxon>
    </lineage>
</organism>
<reference evidence="3" key="1">
    <citation type="journal article" date="2019" name="Int. J. Syst. Evol. Microbiol.">
        <title>The Global Catalogue of Microorganisms (GCM) 10K type strain sequencing project: providing services to taxonomists for standard genome sequencing and annotation.</title>
        <authorList>
            <consortium name="The Broad Institute Genomics Platform"/>
            <consortium name="The Broad Institute Genome Sequencing Center for Infectious Disease"/>
            <person name="Wu L."/>
            <person name="Ma J."/>
        </authorList>
    </citation>
    <scope>NUCLEOTIDE SEQUENCE [LARGE SCALE GENOMIC DNA]</scope>
    <source>
        <strain evidence="3">NBRC 110140</strain>
    </source>
</reference>
<evidence type="ECO:0000313" key="3">
    <source>
        <dbReference type="Proteomes" id="UP001156694"/>
    </source>
</evidence>
<feature type="compositionally biased region" description="Basic and acidic residues" evidence="1">
    <location>
        <begin position="149"/>
        <end position="158"/>
    </location>
</feature>
<comment type="caution">
    <text evidence="2">The sequence shown here is derived from an EMBL/GenBank/DDBJ whole genome shotgun (WGS) entry which is preliminary data.</text>
</comment>
<dbReference type="Proteomes" id="UP001156694">
    <property type="component" value="Unassembled WGS sequence"/>
</dbReference>
<sequence length="158" mass="17415">MTKFTYKVIPAPTSGKSGKGIKGAEAKFAHALAELMNELAAEGWEYQRAESLPSVERRGVARKRIETYQNVLVFRKEADQAEPAPQKEVSEGFNPFKRKSPATEAKPAPVLLTTPIAEKEPDTSDAEEDADTNMAKEIEDFITETDSETPEKSDADRA</sequence>